<proteinExistence type="predicted"/>
<organism evidence="1 2">
    <name type="scientific">Colletotrichum cuscutae</name>
    <dbReference type="NCBI Taxonomy" id="1209917"/>
    <lineage>
        <taxon>Eukaryota</taxon>
        <taxon>Fungi</taxon>
        <taxon>Dikarya</taxon>
        <taxon>Ascomycota</taxon>
        <taxon>Pezizomycotina</taxon>
        <taxon>Sordariomycetes</taxon>
        <taxon>Hypocreomycetidae</taxon>
        <taxon>Glomerellales</taxon>
        <taxon>Glomerellaceae</taxon>
        <taxon>Colletotrichum</taxon>
        <taxon>Colletotrichum acutatum species complex</taxon>
    </lineage>
</organism>
<dbReference type="EMBL" id="MPDP01000246">
    <property type="protein sequence ID" value="KAK1470198.1"/>
    <property type="molecule type" value="Genomic_DNA"/>
</dbReference>
<evidence type="ECO:0000313" key="2">
    <source>
        <dbReference type="Proteomes" id="UP001239213"/>
    </source>
</evidence>
<accession>A0AAI9V416</accession>
<protein>
    <submittedName>
        <fullName evidence="1">FAD binding domain-containing protein</fullName>
    </submittedName>
</protein>
<sequence length="205" mass="22549">MIDGNTNGHPEDTGFAAAAWSLSGGKRMSFDVANIEGQSNSTAFAGLEVRSPVVDVRANLPVTSIAAQITTPSGEYQVWSTLTFHNILGMGCKILSSFDAVNEDIQDQVQDGDDFRIVYLLTPFPTLFSYVDNVLGLDEIHKRNSIIFSIQGIFPNMKYVGLLRQRLKEATADIEAYARATYWLTDPLPISPLRGSRSETIGDVW</sequence>
<name>A0AAI9V416_9PEZI</name>
<comment type="caution">
    <text evidence="1">The sequence shown here is derived from an EMBL/GenBank/DDBJ whole genome shotgun (WGS) entry which is preliminary data.</text>
</comment>
<dbReference type="Proteomes" id="UP001239213">
    <property type="component" value="Unassembled WGS sequence"/>
</dbReference>
<keyword evidence="2" id="KW-1185">Reference proteome</keyword>
<gene>
    <name evidence="1" type="ORF">CCUS01_06583</name>
</gene>
<dbReference type="AlphaFoldDB" id="A0AAI9V416"/>
<reference evidence="1" key="1">
    <citation type="submission" date="2016-11" db="EMBL/GenBank/DDBJ databases">
        <title>The genome sequence of Colletotrichum cuscutae.</title>
        <authorList>
            <person name="Baroncelli R."/>
        </authorList>
    </citation>
    <scope>NUCLEOTIDE SEQUENCE</scope>
    <source>
        <strain evidence="1">IMI 304802</strain>
    </source>
</reference>
<evidence type="ECO:0000313" key="1">
    <source>
        <dbReference type="EMBL" id="KAK1470198.1"/>
    </source>
</evidence>